<dbReference type="EMBL" id="CAKKLH010000257">
    <property type="protein sequence ID" value="CAH0107131.1"/>
    <property type="molecule type" value="Genomic_DNA"/>
</dbReference>
<dbReference type="AlphaFoldDB" id="A0A8J2WH77"/>
<proteinExistence type="predicted"/>
<accession>A0A8J2WH77</accession>
<gene>
    <name evidence="1" type="ORF">DGAL_LOCUS10419</name>
</gene>
<name>A0A8J2WH77_9CRUS</name>
<dbReference type="Proteomes" id="UP000789390">
    <property type="component" value="Unassembled WGS sequence"/>
</dbReference>
<sequence>MWKDIWSIELIRFFHVRLQTKVAPNKMVDMFARAIHYVLYLFKCYQFPTTCVILATSCRPIIAIVLF</sequence>
<reference evidence="1" key="1">
    <citation type="submission" date="2021-11" db="EMBL/GenBank/DDBJ databases">
        <authorList>
            <person name="Schell T."/>
        </authorList>
    </citation>
    <scope>NUCLEOTIDE SEQUENCE</scope>
    <source>
        <strain evidence="1">M5</strain>
    </source>
</reference>
<evidence type="ECO:0000313" key="1">
    <source>
        <dbReference type="EMBL" id="CAH0107131.1"/>
    </source>
</evidence>
<protein>
    <submittedName>
        <fullName evidence="1">Uncharacterized protein</fullName>
    </submittedName>
</protein>
<organism evidence="1 2">
    <name type="scientific">Daphnia galeata</name>
    <dbReference type="NCBI Taxonomy" id="27404"/>
    <lineage>
        <taxon>Eukaryota</taxon>
        <taxon>Metazoa</taxon>
        <taxon>Ecdysozoa</taxon>
        <taxon>Arthropoda</taxon>
        <taxon>Crustacea</taxon>
        <taxon>Branchiopoda</taxon>
        <taxon>Diplostraca</taxon>
        <taxon>Cladocera</taxon>
        <taxon>Anomopoda</taxon>
        <taxon>Daphniidae</taxon>
        <taxon>Daphnia</taxon>
    </lineage>
</organism>
<comment type="caution">
    <text evidence="1">The sequence shown here is derived from an EMBL/GenBank/DDBJ whole genome shotgun (WGS) entry which is preliminary data.</text>
</comment>
<evidence type="ECO:0000313" key="2">
    <source>
        <dbReference type="Proteomes" id="UP000789390"/>
    </source>
</evidence>
<keyword evidence="2" id="KW-1185">Reference proteome</keyword>